<protein>
    <submittedName>
        <fullName evidence="5">Peptidase S9</fullName>
    </submittedName>
</protein>
<evidence type="ECO:0000256" key="2">
    <source>
        <dbReference type="SAM" id="SignalP"/>
    </source>
</evidence>
<dbReference type="GO" id="GO:0006508">
    <property type="term" value="P:proteolysis"/>
    <property type="evidence" value="ECO:0007669"/>
    <property type="project" value="InterPro"/>
</dbReference>
<dbReference type="SUPFAM" id="SSF82171">
    <property type="entry name" value="DPP6 N-terminal domain-like"/>
    <property type="match status" value="1"/>
</dbReference>
<dbReference type="InterPro" id="IPR001375">
    <property type="entry name" value="Peptidase_S9_cat"/>
</dbReference>
<evidence type="ECO:0000259" key="3">
    <source>
        <dbReference type="Pfam" id="PF00326"/>
    </source>
</evidence>
<dbReference type="AlphaFoldDB" id="A0A5S3XUT4"/>
<evidence type="ECO:0000313" key="4">
    <source>
        <dbReference type="EMBL" id="TMP40713.1"/>
    </source>
</evidence>
<dbReference type="FunFam" id="3.40.50.1820:FF:000442">
    <property type="entry name" value="Subfamily S9C unassigned peptidase"/>
    <property type="match status" value="1"/>
</dbReference>
<dbReference type="GO" id="GO:0004252">
    <property type="term" value="F:serine-type endopeptidase activity"/>
    <property type="evidence" value="ECO:0007669"/>
    <property type="project" value="InterPro"/>
</dbReference>
<evidence type="ECO:0000256" key="1">
    <source>
        <dbReference type="ARBA" id="ARBA00022801"/>
    </source>
</evidence>
<dbReference type="PANTHER" id="PTHR42776">
    <property type="entry name" value="SERINE PEPTIDASE S9 FAMILY MEMBER"/>
    <property type="match status" value="1"/>
</dbReference>
<dbReference type="Gene3D" id="2.120.10.30">
    <property type="entry name" value="TolB, C-terminal domain"/>
    <property type="match status" value="1"/>
</dbReference>
<dbReference type="Proteomes" id="UP000307706">
    <property type="component" value="Unassembled WGS sequence"/>
</dbReference>
<evidence type="ECO:0000313" key="7">
    <source>
        <dbReference type="Proteomes" id="UP000307706"/>
    </source>
</evidence>
<sequence>MKIFLHICWCITVLCSFGGAYASSNIPVEHFSKGMAYGQVQISPTGEYLAFVSKVEGKKNLYILDVKDNKVISSVAFSNDAQVGSYIWASDDRVVVEKQYLRGWAERPQYHGELVAMNADGSRKQYVVGYLGEVKAGSSIRKATPLYGTSYVLDSLPDDQDHILIVTYPWDSVKEPRTTVYRVNIHNGKRKRVAKSPSKMGRYLTDHQGNVRVVVSSENYIDQSIHIREQRGDKWRPLPLKNITLHDITPWSFDKSGKYVLVTGSESGGPKGIYKLNIATGTTDKVFQDSQVSPSNVWVDNYSKEVFAVELDAGYPSYVFVDKASENSKKLKSLLATFPNSQVHLASTSKDNKRSIVFVQSDKNPGQYYLYDEYKGKLKFLFAQRSWLPTEQMSTTKPISLTARDGLSIHGYLTLPKGKQAKNLPLVVMPHGGPHGPRDYWGFELESQLLASRGIAVLKVNFRGSGGYGLNFEHAGHGEWGRAIQHDIIDATKYVIKAGYVNADNMCIMGSSFGGYSALQSAIIEPDLFKCAIGVVGVYDLPLMFEEGDVAGHQSGRNYLHEVLGSNEQQLQEFSPTYNIAKLKAPVLIVHGGKDQRAPIEQAESLVKALKKAKHEYQYMLLETEGHGFYKAEHRTAYYKRVLAFLDDNLKL</sequence>
<comment type="caution">
    <text evidence="5">The sequence shown here is derived from an EMBL/GenBank/DDBJ whole genome shotgun (WGS) entry which is preliminary data.</text>
</comment>
<reference evidence="7" key="2">
    <citation type="submission" date="2019-06" db="EMBL/GenBank/DDBJ databases">
        <title>Co-occurence of chitin degradation, pigmentation and bioactivity in marine Pseudoalteromonas.</title>
        <authorList>
            <person name="Sonnenschein E.C."/>
            <person name="Bech P.K."/>
        </authorList>
    </citation>
    <scope>NUCLEOTIDE SEQUENCE [LARGE SCALE GENOMIC DNA]</scope>
    <source>
        <strain evidence="7">S2231</strain>
    </source>
</reference>
<evidence type="ECO:0000313" key="5">
    <source>
        <dbReference type="EMBL" id="TMP62611.1"/>
    </source>
</evidence>
<dbReference type="Gene3D" id="3.40.50.1820">
    <property type="entry name" value="alpha/beta hydrolase"/>
    <property type="match status" value="1"/>
</dbReference>
<dbReference type="SUPFAM" id="SSF53474">
    <property type="entry name" value="alpha/beta-Hydrolases"/>
    <property type="match status" value="1"/>
</dbReference>
<organism evidence="5 7">
    <name type="scientific">Pseudoalteromonas citrea</name>
    <dbReference type="NCBI Taxonomy" id="43655"/>
    <lineage>
        <taxon>Bacteria</taxon>
        <taxon>Pseudomonadati</taxon>
        <taxon>Pseudomonadota</taxon>
        <taxon>Gammaproteobacteria</taxon>
        <taxon>Alteromonadales</taxon>
        <taxon>Pseudoalteromonadaceae</taxon>
        <taxon>Pseudoalteromonas</taxon>
    </lineage>
</organism>
<dbReference type="EMBL" id="PNCL01000006">
    <property type="protein sequence ID" value="TMP62611.1"/>
    <property type="molecule type" value="Genomic_DNA"/>
</dbReference>
<evidence type="ECO:0000313" key="6">
    <source>
        <dbReference type="Proteomes" id="UP000305730"/>
    </source>
</evidence>
<dbReference type="Pfam" id="PF00326">
    <property type="entry name" value="Peptidase_S9"/>
    <property type="match status" value="1"/>
</dbReference>
<reference evidence="5" key="3">
    <citation type="submission" date="2019-09" db="EMBL/GenBank/DDBJ databases">
        <title>Co-occurence of chitin degradation, pigmentation and bioactivity in marine Pseudoalteromonas.</title>
        <authorList>
            <person name="Sonnenschein E.C."/>
            <person name="Bech P.K."/>
        </authorList>
    </citation>
    <scope>NUCLEOTIDE SEQUENCE</scope>
    <source>
        <strain evidence="5">S2231</strain>
        <strain evidence="4 6">S2233</strain>
    </source>
</reference>
<proteinExistence type="predicted"/>
<dbReference type="InterPro" id="IPR011042">
    <property type="entry name" value="6-blade_b-propeller_TolB-like"/>
</dbReference>
<dbReference type="InterPro" id="IPR029058">
    <property type="entry name" value="AB_hydrolase_fold"/>
</dbReference>
<dbReference type="RefSeq" id="WP_138597961.1">
    <property type="nucleotide sequence ID" value="NZ_PNCK01000069.1"/>
</dbReference>
<accession>A0A5S3XUT4</accession>
<gene>
    <name evidence="5" type="ORF">CWB96_00795</name>
    <name evidence="4" type="ORF">CWB97_17295</name>
</gene>
<feature type="chain" id="PRO_5024314981" evidence="2">
    <location>
        <begin position="23"/>
        <end position="652"/>
    </location>
</feature>
<dbReference type="Proteomes" id="UP000305730">
    <property type="component" value="Unassembled WGS sequence"/>
</dbReference>
<reference evidence="5 7" key="1">
    <citation type="submission" date="2017-12" db="EMBL/GenBank/DDBJ databases">
        <authorList>
            <person name="Paulsen S."/>
            <person name="Gram L.K."/>
        </authorList>
    </citation>
    <scope>NUCLEOTIDE SEQUENCE [LARGE SCALE GENOMIC DNA]</scope>
    <source>
        <strain evidence="5 7">S2231</strain>
        <strain evidence="4">S2233</strain>
    </source>
</reference>
<keyword evidence="1" id="KW-0378">Hydrolase</keyword>
<dbReference type="EMBL" id="PNCK01000069">
    <property type="protein sequence ID" value="TMP40713.1"/>
    <property type="molecule type" value="Genomic_DNA"/>
</dbReference>
<feature type="signal peptide" evidence="2">
    <location>
        <begin position="1"/>
        <end position="22"/>
    </location>
</feature>
<feature type="domain" description="Peptidase S9 prolyl oligopeptidase catalytic" evidence="3">
    <location>
        <begin position="441"/>
        <end position="651"/>
    </location>
</feature>
<dbReference type="PANTHER" id="PTHR42776:SF27">
    <property type="entry name" value="DIPEPTIDYL PEPTIDASE FAMILY MEMBER 6"/>
    <property type="match status" value="1"/>
</dbReference>
<name>A0A5S3XUT4_9GAMM</name>
<dbReference type="InterPro" id="IPR002470">
    <property type="entry name" value="Peptidase_S9A"/>
</dbReference>
<dbReference type="PRINTS" id="PR00862">
    <property type="entry name" value="PROLIGOPTASE"/>
</dbReference>
<keyword evidence="6" id="KW-1185">Reference proteome</keyword>
<keyword evidence="2" id="KW-0732">Signal</keyword>
<dbReference type="OrthoDB" id="4269629at2"/>